<evidence type="ECO:0000313" key="1">
    <source>
        <dbReference type="EMBL" id="MDQ0645192.1"/>
    </source>
</evidence>
<dbReference type="RefSeq" id="WP_307363353.1">
    <property type="nucleotide sequence ID" value="NZ_JAUSXK010000001.1"/>
</dbReference>
<dbReference type="Gene3D" id="3.30.110.170">
    <property type="entry name" value="Protein of unknown function (DUF541), domain 1"/>
    <property type="match status" value="1"/>
</dbReference>
<accession>A0ABU0PDU2</accession>
<reference evidence="1 2" key="1">
    <citation type="submission" date="2023-07" db="EMBL/GenBank/DDBJ databases">
        <title>Comparative genomics of wheat-associated soil bacteria to identify genetic determinants of phenazine resistance.</title>
        <authorList>
            <person name="Mouncey N."/>
        </authorList>
    </citation>
    <scope>NUCLEOTIDE SEQUENCE [LARGE SCALE GENOMIC DNA]</scope>
    <source>
        <strain evidence="1 2">W2I7</strain>
    </source>
</reference>
<dbReference type="PANTHER" id="PTHR34387">
    <property type="entry name" value="SLR1258 PROTEIN"/>
    <property type="match status" value="1"/>
</dbReference>
<sequence length="202" mass="21242">MTVITVDGLGERHLAAERATLTAHVAVAHRDRSESIAEGTAVHARIALEATQLRDSGAATWHSVDPLATNVRTWTDKDGRKHQDHVTSGTVRIKLAQLARVADAVAELSTLGATVSASWALTEATKLRVTKELRAAAVRDASAKADDFASALGTTVAEVVRVTETGGYTPPGARGAAGGQKEELTIPEITVRVGITGEYETN</sequence>
<dbReference type="InterPro" id="IPR052022">
    <property type="entry name" value="26kDa_periplasmic_antigen"/>
</dbReference>
<gene>
    <name evidence="1" type="ORF">QFZ46_003352</name>
</gene>
<dbReference type="Pfam" id="PF04402">
    <property type="entry name" value="SIMPL"/>
    <property type="match status" value="1"/>
</dbReference>
<keyword evidence="2" id="KW-1185">Reference proteome</keyword>
<name>A0ABU0PDU2_9MICO</name>
<organism evidence="1 2">
    <name type="scientific">Microbacterium murale</name>
    <dbReference type="NCBI Taxonomy" id="1081040"/>
    <lineage>
        <taxon>Bacteria</taxon>
        <taxon>Bacillati</taxon>
        <taxon>Actinomycetota</taxon>
        <taxon>Actinomycetes</taxon>
        <taxon>Micrococcales</taxon>
        <taxon>Microbacteriaceae</taxon>
        <taxon>Microbacterium</taxon>
    </lineage>
</organism>
<dbReference type="Gene3D" id="3.30.70.2970">
    <property type="entry name" value="Protein of unknown function (DUF541), domain 2"/>
    <property type="match status" value="1"/>
</dbReference>
<proteinExistence type="predicted"/>
<dbReference type="PANTHER" id="PTHR34387:SF2">
    <property type="entry name" value="SLR1258 PROTEIN"/>
    <property type="match status" value="1"/>
</dbReference>
<protein>
    <submittedName>
        <fullName evidence="1">Uncharacterized protein YggE</fullName>
    </submittedName>
</protein>
<dbReference type="Proteomes" id="UP001239085">
    <property type="component" value="Unassembled WGS sequence"/>
</dbReference>
<dbReference type="InterPro" id="IPR007497">
    <property type="entry name" value="SIMPL/DUF541"/>
</dbReference>
<comment type="caution">
    <text evidence="1">The sequence shown here is derived from an EMBL/GenBank/DDBJ whole genome shotgun (WGS) entry which is preliminary data.</text>
</comment>
<dbReference type="EMBL" id="JAUSXK010000001">
    <property type="protein sequence ID" value="MDQ0645192.1"/>
    <property type="molecule type" value="Genomic_DNA"/>
</dbReference>
<evidence type="ECO:0000313" key="2">
    <source>
        <dbReference type="Proteomes" id="UP001239085"/>
    </source>
</evidence>